<evidence type="ECO:0000313" key="2">
    <source>
        <dbReference type="EMBL" id="TYK02854.1"/>
    </source>
</evidence>
<dbReference type="Pfam" id="PF02992">
    <property type="entry name" value="Transposase_21"/>
    <property type="match status" value="1"/>
</dbReference>
<organism evidence="1 3">
    <name type="scientific">Cucumis melo var. makuwa</name>
    <name type="common">Oriental melon</name>
    <dbReference type="NCBI Taxonomy" id="1194695"/>
    <lineage>
        <taxon>Eukaryota</taxon>
        <taxon>Viridiplantae</taxon>
        <taxon>Streptophyta</taxon>
        <taxon>Embryophyta</taxon>
        <taxon>Tracheophyta</taxon>
        <taxon>Spermatophyta</taxon>
        <taxon>Magnoliopsida</taxon>
        <taxon>eudicotyledons</taxon>
        <taxon>Gunneridae</taxon>
        <taxon>Pentapetalae</taxon>
        <taxon>rosids</taxon>
        <taxon>fabids</taxon>
        <taxon>Cucurbitales</taxon>
        <taxon>Cucurbitaceae</taxon>
        <taxon>Benincaseae</taxon>
        <taxon>Cucumis</taxon>
    </lineage>
</organism>
<dbReference type="PANTHER" id="PTHR10775:SF185">
    <property type="entry name" value="OS08G0208400 PROTEIN"/>
    <property type="match status" value="1"/>
</dbReference>
<dbReference type="EMBL" id="SSTE01001908">
    <property type="protein sequence ID" value="KAA0064175.1"/>
    <property type="molecule type" value="Genomic_DNA"/>
</dbReference>
<comment type="caution">
    <text evidence="1">The sequence shown here is derived from an EMBL/GenBank/DDBJ whole genome shotgun (WGS) entry which is preliminary data.</text>
</comment>
<sequence length="191" mass="22328">MKVLSRVDRYSLGYETIHACKYDCVLYLKEFADFQHCPTCGEARNKFTTMECMKKKNVSMSLLIPNPRSSDKETDVYLQPLIEELKELWNFGLRTYDFLTGQFFQQHAALLWTINDFPTYGDLSRWSIKGYQACPICMGDRSSFGIRGRISFMGHRHYLPENHMWHGSKLHDGKVKHRALPVVMNGYEILE</sequence>
<dbReference type="InterPro" id="IPR004242">
    <property type="entry name" value="Transposase_21"/>
</dbReference>
<gene>
    <name evidence="2" type="ORF">E5676_scaffold218G00570</name>
    <name evidence="1" type="ORF">E6C27_scaffold548G001030</name>
</gene>
<dbReference type="Proteomes" id="UP000321947">
    <property type="component" value="Unassembled WGS sequence"/>
</dbReference>
<accession>A0A5A7VE47</accession>
<dbReference type="OrthoDB" id="1293063at2759"/>
<protein>
    <recommendedName>
        <fullName evidence="5">Transposase</fullName>
    </recommendedName>
</protein>
<evidence type="ECO:0000313" key="3">
    <source>
        <dbReference type="Proteomes" id="UP000321393"/>
    </source>
</evidence>
<evidence type="ECO:0000313" key="1">
    <source>
        <dbReference type="EMBL" id="KAA0064175.1"/>
    </source>
</evidence>
<dbReference type="EMBL" id="SSTD01015334">
    <property type="protein sequence ID" value="TYK02854.1"/>
    <property type="molecule type" value="Genomic_DNA"/>
</dbReference>
<evidence type="ECO:0008006" key="5">
    <source>
        <dbReference type="Google" id="ProtNLM"/>
    </source>
</evidence>
<name>A0A5A7VE47_CUCMM</name>
<dbReference type="AlphaFoldDB" id="A0A5A7VE47"/>
<reference evidence="3 4" key="1">
    <citation type="submission" date="2019-08" db="EMBL/GenBank/DDBJ databases">
        <title>Draft genome sequences of two oriental melons (Cucumis melo L. var makuwa).</title>
        <authorList>
            <person name="Kwon S.-Y."/>
        </authorList>
    </citation>
    <scope>NUCLEOTIDE SEQUENCE [LARGE SCALE GENOMIC DNA]</scope>
    <source>
        <strain evidence="4">cv. Chang Bougi</strain>
        <strain evidence="3">cv. SW 3</strain>
        <tissue evidence="1">Leaf</tissue>
    </source>
</reference>
<proteinExistence type="predicted"/>
<dbReference type="PANTHER" id="PTHR10775">
    <property type="entry name" value="OS08G0208400 PROTEIN"/>
    <property type="match status" value="1"/>
</dbReference>
<dbReference type="Proteomes" id="UP000321393">
    <property type="component" value="Unassembled WGS sequence"/>
</dbReference>
<evidence type="ECO:0000313" key="4">
    <source>
        <dbReference type="Proteomes" id="UP000321947"/>
    </source>
</evidence>